<name>A0A4Z2FPW5_9TELE</name>
<dbReference type="EMBL" id="SRLO01001041">
    <property type="protein sequence ID" value="TNN42372.1"/>
    <property type="molecule type" value="Genomic_DNA"/>
</dbReference>
<accession>A0A4Z2FPW5</accession>
<organism evidence="1 2">
    <name type="scientific">Liparis tanakae</name>
    <name type="common">Tanaka's snailfish</name>
    <dbReference type="NCBI Taxonomy" id="230148"/>
    <lineage>
        <taxon>Eukaryota</taxon>
        <taxon>Metazoa</taxon>
        <taxon>Chordata</taxon>
        <taxon>Craniata</taxon>
        <taxon>Vertebrata</taxon>
        <taxon>Euteleostomi</taxon>
        <taxon>Actinopterygii</taxon>
        <taxon>Neopterygii</taxon>
        <taxon>Teleostei</taxon>
        <taxon>Neoteleostei</taxon>
        <taxon>Acanthomorphata</taxon>
        <taxon>Eupercaria</taxon>
        <taxon>Perciformes</taxon>
        <taxon>Cottioidei</taxon>
        <taxon>Cottales</taxon>
        <taxon>Liparidae</taxon>
        <taxon>Liparis</taxon>
    </lineage>
</organism>
<dbReference type="Proteomes" id="UP000314294">
    <property type="component" value="Unassembled WGS sequence"/>
</dbReference>
<evidence type="ECO:0000313" key="2">
    <source>
        <dbReference type="Proteomes" id="UP000314294"/>
    </source>
</evidence>
<keyword evidence="2" id="KW-1185">Reference proteome</keyword>
<comment type="caution">
    <text evidence="1">The sequence shown here is derived from an EMBL/GenBank/DDBJ whole genome shotgun (WGS) entry which is preliminary data.</text>
</comment>
<evidence type="ECO:0000313" key="1">
    <source>
        <dbReference type="EMBL" id="TNN42372.1"/>
    </source>
</evidence>
<gene>
    <name evidence="1" type="ORF">EYF80_047467</name>
</gene>
<sequence>MAVNLVLILERDLAKTGIRRTEMLNTPPCPKLRRATEGLCLYLAGQQEPVSAVMEPRGTGGRLGDGPQLNDTARGPRARLLSFLLCPPSLYFMTSSIT</sequence>
<reference evidence="1 2" key="1">
    <citation type="submission" date="2019-03" db="EMBL/GenBank/DDBJ databases">
        <title>First draft genome of Liparis tanakae, snailfish: a comprehensive survey of snailfish specific genes.</title>
        <authorList>
            <person name="Kim W."/>
            <person name="Song I."/>
            <person name="Jeong J.-H."/>
            <person name="Kim D."/>
            <person name="Kim S."/>
            <person name="Ryu S."/>
            <person name="Song J.Y."/>
            <person name="Lee S.K."/>
        </authorList>
    </citation>
    <scope>NUCLEOTIDE SEQUENCE [LARGE SCALE GENOMIC DNA]</scope>
    <source>
        <tissue evidence="1">Muscle</tissue>
    </source>
</reference>
<dbReference type="AlphaFoldDB" id="A0A4Z2FPW5"/>
<proteinExistence type="predicted"/>
<protein>
    <submittedName>
        <fullName evidence="1">Uncharacterized protein</fullName>
    </submittedName>
</protein>